<evidence type="ECO:0000256" key="2">
    <source>
        <dbReference type="ARBA" id="ARBA00007395"/>
    </source>
</evidence>
<organism evidence="14 15">
    <name type="scientific">Thioalkalivibrio denitrificans</name>
    <dbReference type="NCBI Taxonomy" id="108003"/>
    <lineage>
        <taxon>Bacteria</taxon>
        <taxon>Pseudomonadati</taxon>
        <taxon>Pseudomonadota</taxon>
        <taxon>Gammaproteobacteria</taxon>
        <taxon>Chromatiales</taxon>
        <taxon>Ectothiorhodospiraceae</taxon>
        <taxon>Thioalkalivibrio</taxon>
    </lineage>
</organism>
<dbReference type="SMART" id="SM00887">
    <property type="entry name" value="EB_dh"/>
    <property type="match status" value="1"/>
</dbReference>
<keyword evidence="7" id="KW-0479">Metal-binding</keyword>
<evidence type="ECO:0000256" key="6">
    <source>
        <dbReference type="ARBA" id="ARBA00022692"/>
    </source>
</evidence>
<feature type="domain" description="Cytochrome c-552/DMSO reductase-like haem-binding" evidence="13">
    <location>
        <begin position="227"/>
        <end position="523"/>
    </location>
</feature>
<keyword evidence="4" id="KW-1003">Cell membrane</keyword>
<feature type="transmembrane region" description="Helical" evidence="12">
    <location>
        <begin position="12"/>
        <end position="33"/>
    </location>
</feature>
<evidence type="ECO:0000256" key="10">
    <source>
        <dbReference type="ARBA" id="ARBA00023004"/>
    </source>
</evidence>
<dbReference type="FunFam" id="1.10.3820.10:FF:000001">
    <property type="entry name" value="Cytochrome c-type protein"/>
    <property type="match status" value="1"/>
</dbReference>
<dbReference type="EMBL" id="MVBK01000030">
    <property type="protein sequence ID" value="OOG26178.1"/>
    <property type="molecule type" value="Genomic_DNA"/>
</dbReference>
<dbReference type="SUPFAM" id="SSF48695">
    <property type="entry name" value="Multiheme cytochromes"/>
    <property type="match status" value="1"/>
</dbReference>
<proteinExistence type="inferred from homology"/>
<dbReference type="GO" id="GO:0009055">
    <property type="term" value="F:electron transfer activity"/>
    <property type="evidence" value="ECO:0007669"/>
    <property type="project" value="TreeGrafter"/>
</dbReference>
<keyword evidence="8" id="KW-0249">Electron transport</keyword>
<evidence type="ECO:0000256" key="7">
    <source>
        <dbReference type="ARBA" id="ARBA00022723"/>
    </source>
</evidence>
<dbReference type="Proteomes" id="UP000189462">
    <property type="component" value="Unassembled WGS sequence"/>
</dbReference>
<dbReference type="PANTHER" id="PTHR30333">
    <property type="entry name" value="CYTOCHROME C-TYPE PROTEIN"/>
    <property type="match status" value="1"/>
</dbReference>
<evidence type="ECO:0000256" key="4">
    <source>
        <dbReference type="ARBA" id="ARBA00022475"/>
    </source>
</evidence>
<dbReference type="Gene3D" id="2.60.40.1190">
    <property type="match status" value="1"/>
</dbReference>
<dbReference type="Pfam" id="PF03264">
    <property type="entry name" value="Cytochrom_NNT"/>
    <property type="match status" value="1"/>
</dbReference>
<dbReference type="PANTHER" id="PTHR30333:SF1">
    <property type="entry name" value="CYTOCHROME C-TYPE PROTEIN NAPC"/>
    <property type="match status" value="1"/>
</dbReference>
<sequence length="552" mass="61508">MLKDRLRKTTILGASLGAAIIFFLAGIVFWGGFHTVVEATNTMRFCTSCHEMQWVYAEYEERPHYRNPTGVGATCSDCHVPDAWGPKMVRKVVASRELWHKALGSINTEEKFEAKRLELAERVWRSMLRTDSRECRNCHEWTTMDLEAQPARAAREHARGFEQGQTCIECHQGIAHKLPEDWDLSPVWEAAEEPVEVAEAPRPAPAPAPEPEVADGEAVAAGDLASGLDWSDIPAVDIKLFLTGQASIEWILDGSQHGGGRAFNMGDRCIWCHQGEEVDIGKLVTTGEKLEDKDLGDKRGHIPMSVQAAFDDDYLFMRFQWQAAEHAPLPFVDGGRMDPDNPVKLTVSFADDRVEMADRAGCWASCHHDSPYMPDAPDADTLAASEIAERIDLSRGVTKYLGESRTSIEVRGRRGAARGGWDKLREDDELEELLRGGVYLDLARFKSGAGRTESGYILEQRHFADTEAVVFSANQDGDTWTVYMTRALRPGTVGDKPLSTDGKYNIGIALHDDYAASRFHHVSWQYGLAFDAEVPGDFDDDMVEFNATRVSR</sequence>
<comment type="similarity">
    <text evidence="2">Belongs to the NapC/NirT/NrfH family.</text>
</comment>
<keyword evidence="3" id="KW-0813">Transport</keyword>
<evidence type="ECO:0000256" key="3">
    <source>
        <dbReference type="ARBA" id="ARBA00022448"/>
    </source>
</evidence>
<dbReference type="GO" id="GO:0005886">
    <property type="term" value="C:plasma membrane"/>
    <property type="evidence" value="ECO:0007669"/>
    <property type="project" value="UniProtKB-SubCell"/>
</dbReference>
<keyword evidence="6 12" id="KW-0812">Transmembrane</keyword>
<evidence type="ECO:0000259" key="13">
    <source>
        <dbReference type="SMART" id="SM00887"/>
    </source>
</evidence>
<evidence type="ECO:0000256" key="11">
    <source>
        <dbReference type="ARBA" id="ARBA00023136"/>
    </source>
</evidence>
<reference evidence="14 15" key="1">
    <citation type="submission" date="2017-02" db="EMBL/GenBank/DDBJ databases">
        <title>Genomic diversity within the haloalkaliphilic genus Thioalkalivibrio.</title>
        <authorList>
            <person name="Ahn A.-C."/>
            <person name="Meier-Kolthoff J."/>
            <person name="Overmars L."/>
            <person name="Richter M."/>
            <person name="Woyke T."/>
            <person name="Sorokin D.Y."/>
            <person name="Muyzer G."/>
        </authorList>
    </citation>
    <scope>NUCLEOTIDE SEQUENCE [LARGE SCALE GENOMIC DNA]</scope>
    <source>
        <strain evidence="14 15">ALJD</strain>
    </source>
</reference>
<keyword evidence="9 12" id="KW-1133">Transmembrane helix</keyword>
<dbReference type="InterPro" id="IPR019020">
    <property type="entry name" value="Cyt-c552/DMSO_Rdtase_haem-bd"/>
</dbReference>
<dbReference type="RefSeq" id="WP_077278117.1">
    <property type="nucleotide sequence ID" value="NZ_MVBK01000030.1"/>
</dbReference>
<dbReference type="InterPro" id="IPR005126">
    <property type="entry name" value="NapC/NirT_cyt_c_N"/>
</dbReference>
<name>A0A1V3NMQ3_9GAMM</name>
<dbReference type="GO" id="GO:0046872">
    <property type="term" value="F:metal ion binding"/>
    <property type="evidence" value="ECO:0007669"/>
    <property type="project" value="UniProtKB-KW"/>
</dbReference>
<comment type="subcellular location">
    <subcellularLocation>
        <location evidence="1">Cell membrane</location>
        <topology evidence="1">Single-pass membrane protein</topology>
    </subcellularLocation>
</comment>
<dbReference type="STRING" id="108003.B1C78_05380"/>
<evidence type="ECO:0000256" key="5">
    <source>
        <dbReference type="ARBA" id="ARBA00022617"/>
    </source>
</evidence>
<dbReference type="Gene3D" id="1.10.3820.10">
    <property type="entry name" value="Di-heme elbow motif domain"/>
    <property type="match status" value="1"/>
</dbReference>
<dbReference type="GO" id="GO:0020037">
    <property type="term" value="F:heme binding"/>
    <property type="evidence" value="ECO:0007669"/>
    <property type="project" value="InterPro"/>
</dbReference>
<dbReference type="OrthoDB" id="9782159at2"/>
<evidence type="ECO:0000256" key="1">
    <source>
        <dbReference type="ARBA" id="ARBA00004162"/>
    </source>
</evidence>
<evidence type="ECO:0000256" key="12">
    <source>
        <dbReference type="SAM" id="Phobius"/>
    </source>
</evidence>
<evidence type="ECO:0000313" key="14">
    <source>
        <dbReference type="EMBL" id="OOG26178.1"/>
    </source>
</evidence>
<protein>
    <submittedName>
        <fullName evidence="14">Cytochrome C</fullName>
    </submittedName>
</protein>
<dbReference type="InterPro" id="IPR051174">
    <property type="entry name" value="Cytochrome_c-type_ET"/>
</dbReference>
<accession>A0A1V3NMQ3</accession>
<gene>
    <name evidence="14" type="ORF">B1C78_05380</name>
</gene>
<dbReference type="InterPro" id="IPR038266">
    <property type="entry name" value="NapC/NirT_cytc_sf"/>
</dbReference>
<keyword evidence="10" id="KW-0408">Iron</keyword>
<evidence type="ECO:0000313" key="15">
    <source>
        <dbReference type="Proteomes" id="UP000189462"/>
    </source>
</evidence>
<dbReference type="Pfam" id="PF09459">
    <property type="entry name" value="EB_dh"/>
    <property type="match status" value="1"/>
</dbReference>
<dbReference type="InterPro" id="IPR036280">
    <property type="entry name" value="Multihaem_cyt_sf"/>
</dbReference>
<evidence type="ECO:0000256" key="8">
    <source>
        <dbReference type="ARBA" id="ARBA00022982"/>
    </source>
</evidence>
<evidence type="ECO:0000256" key="9">
    <source>
        <dbReference type="ARBA" id="ARBA00022989"/>
    </source>
</evidence>
<comment type="caution">
    <text evidence="14">The sequence shown here is derived from an EMBL/GenBank/DDBJ whole genome shotgun (WGS) entry which is preliminary data.</text>
</comment>
<dbReference type="AlphaFoldDB" id="A0A1V3NMQ3"/>
<dbReference type="GO" id="GO:0009061">
    <property type="term" value="P:anaerobic respiration"/>
    <property type="evidence" value="ECO:0007669"/>
    <property type="project" value="TreeGrafter"/>
</dbReference>
<keyword evidence="15" id="KW-1185">Reference proteome</keyword>
<keyword evidence="5" id="KW-0349">Heme</keyword>
<keyword evidence="11 12" id="KW-0472">Membrane</keyword>